<dbReference type="EMBL" id="UINC01121777">
    <property type="protein sequence ID" value="SVC97175.1"/>
    <property type="molecule type" value="Genomic_DNA"/>
</dbReference>
<evidence type="ECO:0000259" key="1">
    <source>
        <dbReference type="Pfam" id="PF05378"/>
    </source>
</evidence>
<name>A0A382RJ31_9ZZZZ</name>
<feature type="non-terminal residue" evidence="2">
    <location>
        <position position="64"/>
    </location>
</feature>
<dbReference type="AlphaFoldDB" id="A0A382RJ31"/>
<organism evidence="2">
    <name type="scientific">marine metagenome</name>
    <dbReference type="NCBI Taxonomy" id="408172"/>
    <lineage>
        <taxon>unclassified sequences</taxon>
        <taxon>metagenomes</taxon>
        <taxon>ecological metagenomes</taxon>
    </lineage>
</organism>
<protein>
    <recommendedName>
        <fullName evidence="1">Hydantoinase/oxoprolinase N-terminal domain-containing protein</fullName>
    </recommendedName>
</protein>
<proteinExistence type="predicted"/>
<dbReference type="Pfam" id="PF05378">
    <property type="entry name" value="Hydant_A_N"/>
    <property type="match status" value="1"/>
</dbReference>
<sequence>MKDIKSELKIGIDTGGTFTDIVCTRNGIDVGVTKIPSTPSDPSLAIFRAVEKMKKEWNISTKEV</sequence>
<gene>
    <name evidence="2" type="ORF">METZ01_LOCUS350029</name>
</gene>
<reference evidence="2" key="1">
    <citation type="submission" date="2018-05" db="EMBL/GenBank/DDBJ databases">
        <authorList>
            <person name="Lanie J.A."/>
            <person name="Ng W.-L."/>
            <person name="Kazmierczak K.M."/>
            <person name="Andrzejewski T.M."/>
            <person name="Davidsen T.M."/>
            <person name="Wayne K.J."/>
            <person name="Tettelin H."/>
            <person name="Glass J.I."/>
            <person name="Rusch D."/>
            <person name="Podicherti R."/>
            <person name="Tsui H.-C.T."/>
            <person name="Winkler M.E."/>
        </authorList>
    </citation>
    <scope>NUCLEOTIDE SEQUENCE</scope>
</reference>
<feature type="domain" description="Hydantoinase/oxoprolinase N-terminal" evidence="1">
    <location>
        <begin position="9"/>
        <end position="64"/>
    </location>
</feature>
<dbReference type="InterPro" id="IPR008040">
    <property type="entry name" value="Hydant_A_N"/>
</dbReference>
<accession>A0A382RJ31</accession>
<evidence type="ECO:0000313" key="2">
    <source>
        <dbReference type="EMBL" id="SVC97175.1"/>
    </source>
</evidence>